<protein>
    <submittedName>
        <fullName evidence="9">MFS family arabinose efflux permease</fullName>
    </submittedName>
</protein>
<accession>A0ABS2PEJ2</accession>
<dbReference type="PANTHER" id="PTHR43124:SF3">
    <property type="entry name" value="CHLORAMPHENICOL EFFLUX PUMP RV0191"/>
    <property type="match status" value="1"/>
</dbReference>
<dbReference type="SUPFAM" id="SSF103473">
    <property type="entry name" value="MFS general substrate transporter"/>
    <property type="match status" value="1"/>
</dbReference>
<evidence type="ECO:0000259" key="8">
    <source>
        <dbReference type="PROSITE" id="PS50850"/>
    </source>
</evidence>
<keyword evidence="10" id="KW-1185">Reference proteome</keyword>
<evidence type="ECO:0000256" key="7">
    <source>
        <dbReference type="SAM" id="Phobius"/>
    </source>
</evidence>
<gene>
    <name evidence="9" type="ORF">JOD17_002490</name>
</gene>
<dbReference type="Gene3D" id="1.20.1250.20">
    <property type="entry name" value="MFS general substrate transporter like domains"/>
    <property type="match status" value="1"/>
</dbReference>
<feature type="transmembrane region" description="Helical" evidence="7">
    <location>
        <begin position="156"/>
        <end position="174"/>
    </location>
</feature>
<dbReference type="EMBL" id="JAFBEC010000007">
    <property type="protein sequence ID" value="MBM7633396.1"/>
    <property type="molecule type" value="Genomic_DNA"/>
</dbReference>
<keyword evidence="4 7" id="KW-0812">Transmembrane</keyword>
<keyword evidence="2" id="KW-0813">Transport</keyword>
<evidence type="ECO:0000256" key="2">
    <source>
        <dbReference type="ARBA" id="ARBA00022448"/>
    </source>
</evidence>
<dbReference type="InterPro" id="IPR050189">
    <property type="entry name" value="MFS_Efflux_Transporters"/>
</dbReference>
<feature type="transmembrane region" description="Helical" evidence="7">
    <location>
        <begin position="202"/>
        <end position="224"/>
    </location>
</feature>
<comment type="subcellular location">
    <subcellularLocation>
        <location evidence="1">Cell membrane</location>
        <topology evidence="1">Multi-pass membrane protein</topology>
    </subcellularLocation>
</comment>
<sequence>MKIILPGIAMIAVVYAFARFSFGLFLPNITSSIGITESQAGIASSAAYFSYTLALLFSSLSLKEFGQLHVIQFAGLSAVIGLVGIAFSYNFYVLLMSTFIAGIGSGLASPAFSQVATTAFTGPIKDRTNTWINSGTSFGLVLSGPIALLFTEQWRFAFILFAILAFAVLLWNTFSIPKTATTSKTSTQSLFKWSTLTKAKHLIIASIIIGLGTAIYWTFSRSFLIAEHQMTTNESILFWITMGAFGVVGGIGGMFIDKLGLAFIYRLTLLALSLAIAILALPSTIAIYSSAIGFGITYILITGILIVWSTRLFSVAAVGVSLAFLSLGIGQSIGSAVAGELIVQSSYTMSFLLFALITFTGLLVPIRRSLAS</sequence>
<dbReference type="RefSeq" id="WP_239575493.1">
    <property type="nucleotide sequence ID" value="NZ_JAFBEC010000007.1"/>
</dbReference>
<proteinExistence type="predicted"/>
<feature type="transmembrane region" description="Helical" evidence="7">
    <location>
        <begin position="98"/>
        <end position="119"/>
    </location>
</feature>
<dbReference type="InterPro" id="IPR036259">
    <property type="entry name" value="MFS_trans_sf"/>
</dbReference>
<dbReference type="Pfam" id="PF07690">
    <property type="entry name" value="MFS_1"/>
    <property type="match status" value="1"/>
</dbReference>
<dbReference type="PANTHER" id="PTHR43124">
    <property type="entry name" value="PURINE EFFLUX PUMP PBUE"/>
    <property type="match status" value="1"/>
</dbReference>
<feature type="transmembrane region" description="Helical" evidence="7">
    <location>
        <begin position="70"/>
        <end position="92"/>
    </location>
</feature>
<feature type="transmembrane region" description="Helical" evidence="7">
    <location>
        <begin position="7"/>
        <end position="26"/>
    </location>
</feature>
<reference evidence="9 10" key="1">
    <citation type="submission" date="2021-01" db="EMBL/GenBank/DDBJ databases">
        <title>Genomic Encyclopedia of Type Strains, Phase IV (KMG-IV): sequencing the most valuable type-strain genomes for metagenomic binning, comparative biology and taxonomic classification.</title>
        <authorList>
            <person name="Goeker M."/>
        </authorList>
    </citation>
    <scope>NUCLEOTIDE SEQUENCE [LARGE SCALE GENOMIC DNA]</scope>
    <source>
        <strain evidence="9 10">DSM 25540</strain>
    </source>
</reference>
<evidence type="ECO:0000256" key="1">
    <source>
        <dbReference type="ARBA" id="ARBA00004651"/>
    </source>
</evidence>
<evidence type="ECO:0000256" key="4">
    <source>
        <dbReference type="ARBA" id="ARBA00022692"/>
    </source>
</evidence>
<dbReference type="PROSITE" id="PS50850">
    <property type="entry name" value="MFS"/>
    <property type="match status" value="1"/>
</dbReference>
<feature type="domain" description="Major facilitator superfamily (MFS) profile" evidence="8">
    <location>
        <begin position="1"/>
        <end position="372"/>
    </location>
</feature>
<organism evidence="9 10">
    <name type="scientific">Geomicrobium sediminis</name>
    <dbReference type="NCBI Taxonomy" id="1347788"/>
    <lineage>
        <taxon>Bacteria</taxon>
        <taxon>Bacillati</taxon>
        <taxon>Bacillota</taxon>
        <taxon>Bacilli</taxon>
        <taxon>Bacillales</taxon>
        <taxon>Geomicrobium</taxon>
    </lineage>
</organism>
<feature type="transmembrane region" description="Helical" evidence="7">
    <location>
        <begin position="263"/>
        <end position="281"/>
    </location>
</feature>
<evidence type="ECO:0000313" key="9">
    <source>
        <dbReference type="EMBL" id="MBM7633396.1"/>
    </source>
</evidence>
<evidence type="ECO:0000256" key="3">
    <source>
        <dbReference type="ARBA" id="ARBA00022475"/>
    </source>
</evidence>
<dbReference type="Proteomes" id="UP000741863">
    <property type="component" value="Unassembled WGS sequence"/>
</dbReference>
<comment type="caution">
    <text evidence="9">The sequence shown here is derived from an EMBL/GenBank/DDBJ whole genome shotgun (WGS) entry which is preliminary data.</text>
</comment>
<feature type="transmembrane region" description="Helical" evidence="7">
    <location>
        <begin position="346"/>
        <end position="366"/>
    </location>
</feature>
<evidence type="ECO:0000256" key="5">
    <source>
        <dbReference type="ARBA" id="ARBA00022989"/>
    </source>
</evidence>
<feature type="transmembrane region" description="Helical" evidence="7">
    <location>
        <begin position="315"/>
        <end position="334"/>
    </location>
</feature>
<feature type="transmembrane region" description="Helical" evidence="7">
    <location>
        <begin position="236"/>
        <end position="256"/>
    </location>
</feature>
<keyword evidence="6 7" id="KW-0472">Membrane</keyword>
<evidence type="ECO:0000313" key="10">
    <source>
        <dbReference type="Proteomes" id="UP000741863"/>
    </source>
</evidence>
<feature type="transmembrane region" description="Helical" evidence="7">
    <location>
        <begin position="287"/>
        <end position="308"/>
    </location>
</feature>
<evidence type="ECO:0000256" key="6">
    <source>
        <dbReference type="ARBA" id="ARBA00023136"/>
    </source>
</evidence>
<feature type="transmembrane region" description="Helical" evidence="7">
    <location>
        <begin position="38"/>
        <end position="58"/>
    </location>
</feature>
<keyword evidence="3" id="KW-1003">Cell membrane</keyword>
<keyword evidence="5 7" id="KW-1133">Transmembrane helix</keyword>
<name>A0ABS2PEJ2_9BACL</name>
<dbReference type="InterPro" id="IPR011701">
    <property type="entry name" value="MFS"/>
</dbReference>
<dbReference type="InterPro" id="IPR020846">
    <property type="entry name" value="MFS_dom"/>
</dbReference>
<feature type="transmembrane region" description="Helical" evidence="7">
    <location>
        <begin position="131"/>
        <end position="150"/>
    </location>
</feature>